<feature type="compositionally biased region" description="Polar residues" evidence="1">
    <location>
        <begin position="140"/>
        <end position="155"/>
    </location>
</feature>
<reference evidence="2" key="1">
    <citation type="journal article" date="2021" name="bioRxiv">
        <title>Whole Genome Assembly and Annotation of Northern Wild Rice, Zizania palustris L., Supports a Whole Genome Duplication in the Zizania Genus.</title>
        <authorList>
            <person name="Haas M."/>
            <person name="Kono T."/>
            <person name="Macchietto M."/>
            <person name="Millas R."/>
            <person name="McGilp L."/>
            <person name="Shao M."/>
            <person name="Duquette J."/>
            <person name="Hirsch C.N."/>
            <person name="Kimball J."/>
        </authorList>
    </citation>
    <scope>NUCLEOTIDE SEQUENCE</scope>
    <source>
        <tissue evidence="2">Fresh leaf tissue</tissue>
    </source>
</reference>
<evidence type="ECO:0000313" key="3">
    <source>
        <dbReference type="Proteomes" id="UP000729402"/>
    </source>
</evidence>
<evidence type="ECO:0000313" key="2">
    <source>
        <dbReference type="EMBL" id="KAG8076237.1"/>
    </source>
</evidence>
<comment type="caution">
    <text evidence="2">The sequence shown here is derived from an EMBL/GenBank/DDBJ whole genome shotgun (WGS) entry which is preliminary data.</text>
</comment>
<dbReference type="EMBL" id="JAAALK010000283">
    <property type="protein sequence ID" value="KAG8076237.1"/>
    <property type="molecule type" value="Genomic_DNA"/>
</dbReference>
<keyword evidence="3" id="KW-1185">Reference proteome</keyword>
<proteinExistence type="predicted"/>
<feature type="region of interest" description="Disordered" evidence="1">
    <location>
        <begin position="140"/>
        <end position="185"/>
    </location>
</feature>
<name>A0A8J5T281_ZIZPA</name>
<protein>
    <submittedName>
        <fullName evidence="2">Uncharacterized protein</fullName>
    </submittedName>
</protein>
<accession>A0A8J5T281</accession>
<dbReference type="AlphaFoldDB" id="A0A8J5T281"/>
<evidence type="ECO:0000256" key="1">
    <source>
        <dbReference type="SAM" id="MobiDB-lite"/>
    </source>
</evidence>
<reference evidence="2" key="2">
    <citation type="submission" date="2021-02" db="EMBL/GenBank/DDBJ databases">
        <authorList>
            <person name="Kimball J.A."/>
            <person name="Haas M.W."/>
            <person name="Macchietto M."/>
            <person name="Kono T."/>
            <person name="Duquette J."/>
            <person name="Shao M."/>
        </authorList>
    </citation>
    <scope>NUCLEOTIDE SEQUENCE</scope>
    <source>
        <tissue evidence="2">Fresh leaf tissue</tissue>
    </source>
</reference>
<organism evidence="2 3">
    <name type="scientific">Zizania palustris</name>
    <name type="common">Northern wild rice</name>
    <dbReference type="NCBI Taxonomy" id="103762"/>
    <lineage>
        <taxon>Eukaryota</taxon>
        <taxon>Viridiplantae</taxon>
        <taxon>Streptophyta</taxon>
        <taxon>Embryophyta</taxon>
        <taxon>Tracheophyta</taxon>
        <taxon>Spermatophyta</taxon>
        <taxon>Magnoliopsida</taxon>
        <taxon>Liliopsida</taxon>
        <taxon>Poales</taxon>
        <taxon>Poaceae</taxon>
        <taxon>BOP clade</taxon>
        <taxon>Oryzoideae</taxon>
        <taxon>Oryzeae</taxon>
        <taxon>Zizaniinae</taxon>
        <taxon>Zizania</taxon>
    </lineage>
</organism>
<gene>
    <name evidence="2" type="ORF">GUJ93_ZPchr0006g46162</name>
</gene>
<dbReference type="Proteomes" id="UP000729402">
    <property type="component" value="Unassembled WGS sequence"/>
</dbReference>
<sequence>MKTGYGVPPATEHNPRLASRVRLTMHNRGRPRVLTLAPRVVAPPLTGGRDRSAARRRALRLRVAFIAAGKLDGAPLPSGERVDSGQLAGGRCSAVAVAGRRRALAPPRAALRAPPLALGPGGGEMKLGFQPGGCFFLNGRQSRSAVGSDPTTSSEWVPIEPRREAISRPRPKLRARAAKTWPGPR</sequence>